<evidence type="ECO:0000256" key="2">
    <source>
        <dbReference type="SAM" id="SignalP"/>
    </source>
</evidence>
<evidence type="ECO:0000256" key="1">
    <source>
        <dbReference type="SAM" id="MobiDB-lite"/>
    </source>
</evidence>
<proteinExistence type="predicted"/>
<dbReference type="AlphaFoldDB" id="A0A1L7CES3"/>
<feature type="chain" id="PRO_5039156350" description="Lipoprotein" evidence="2">
    <location>
        <begin position="19"/>
        <end position="210"/>
    </location>
</feature>
<feature type="compositionally biased region" description="Low complexity" evidence="1">
    <location>
        <begin position="137"/>
        <end position="151"/>
    </location>
</feature>
<dbReference type="STRING" id="1431546.CAQU_03765"/>
<reference evidence="3 4" key="1">
    <citation type="submission" date="2014-08" db="EMBL/GenBank/DDBJ databases">
        <title>Complete genome sequence of Corynebacterium aquilae S-613T(T) (=DSM 44791(T)), isolated from the choana of a healthy golden eagle.</title>
        <authorList>
            <person name="Ruckert C."/>
            <person name="Albersmeier A."/>
            <person name="Winkler A."/>
            <person name="Kalinowski J."/>
        </authorList>
    </citation>
    <scope>NUCLEOTIDE SEQUENCE [LARGE SCALE GENOMIC DNA]</scope>
    <source>
        <strain evidence="3 4">S-613</strain>
    </source>
</reference>
<dbReference type="Proteomes" id="UP000185478">
    <property type="component" value="Chromosome"/>
</dbReference>
<dbReference type="PROSITE" id="PS51257">
    <property type="entry name" value="PROKAR_LIPOPROTEIN"/>
    <property type="match status" value="1"/>
</dbReference>
<feature type="signal peptide" evidence="2">
    <location>
        <begin position="1"/>
        <end position="18"/>
    </location>
</feature>
<evidence type="ECO:0000313" key="4">
    <source>
        <dbReference type="Proteomes" id="UP000185478"/>
    </source>
</evidence>
<feature type="region of interest" description="Disordered" evidence="1">
    <location>
        <begin position="127"/>
        <end position="210"/>
    </location>
</feature>
<keyword evidence="2" id="KW-0732">Signal</keyword>
<protein>
    <recommendedName>
        <fullName evidence="5">Lipoprotein</fullName>
    </recommendedName>
</protein>
<dbReference type="KEGG" id="caqu:CAQU_03765"/>
<keyword evidence="4" id="KW-1185">Reference proteome</keyword>
<gene>
    <name evidence="3" type="ORF">CAQU_03765</name>
</gene>
<evidence type="ECO:0000313" key="3">
    <source>
        <dbReference type="EMBL" id="APT84328.1"/>
    </source>
</evidence>
<name>A0A1L7CES3_9CORY</name>
<evidence type="ECO:0008006" key="5">
    <source>
        <dbReference type="Google" id="ProtNLM"/>
    </source>
</evidence>
<accession>A0A1L7CES3</accession>
<sequence length="210" mass="22352">MKAKRTLGLALPFALALAGCSTLTSDLAFGDLESRDAKQVTVTLGHTDDQTRYLIVCPKTSAKDLAKTLGFSAPAKYPEDGYEDKSALLLFDAQNQAKIRTYDLSRFNLCKSSTGWEVTDITTPLKMTKDDDGSWYASPTSTTTSASTDDTGQGHAGVHPSQGHSGTHPGQDHSGQDHAGTPEQMDPNPAPASPANQVPQVGENFKIPTN</sequence>
<organism evidence="3 4">
    <name type="scientific">Corynebacterium aquilae DSM 44791</name>
    <dbReference type="NCBI Taxonomy" id="1431546"/>
    <lineage>
        <taxon>Bacteria</taxon>
        <taxon>Bacillati</taxon>
        <taxon>Actinomycetota</taxon>
        <taxon>Actinomycetes</taxon>
        <taxon>Mycobacteriales</taxon>
        <taxon>Corynebacteriaceae</taxon>
        <taxon>Corynebacterium</taxon>
    </lineage>
</organism>
<dbReference type="EMBL" id="CP009245">
    <property type="protein sequence ID" value="APT84328.1"/>
    <property type="molecule type" value="Genomic_DNA"/>
</dbReference>